<organism evidence="1 2">
    <name type="scientific">Acetobacter persici</name>
    <dbReference type="NCBI Taxonomy" id="1076596"/>
    <lineage>
        <taxon>Bacteria</taxon>
        <taxon>Pseudomonadati</taxon>
        <taxon>Pseudomonadota</taxon>
        <taxon>Alphaproteobacteria</taxon>
        <taxon>Acetobacterales</taxon>
        <taxon>Acetobacteraceae</taxon>
        <taxon>Acetobacter</taxon>
    </lineage>
</organism>
<reference evidence="1 2" key="1">
    <citation type="submission" date="2016-03" db="EMBL/GenBank/DDBJ databases">
        <title>Acetic acid bacteria sequencing.</title>
        <authorList>
            <person name="Brandt J."/>
            <person name="Jakob F."/>
            <person name="Vogel R.F."/>
        </authorList>
    </citation>
    <scope>NUCLEOTIDE SEQUENCE [LARGE SCALE GENOMIC DNA]</scope>
    <source>
        <strain evidence="1 2">TMW2.1084</strain>
    </source>
</reference>
<dbReference type="InterPro" id="IPR021457">
    <property type="entry name" value="DUF3108"/>
</dbReference>
<evidence type="ECO:0008006" key="3">
    <source>
        <dbReference type="Google" id="ProtNLM"/>
    </source>
</evidence>
<protein>
    <recommendedName>
        <fullName evidence="3">DUF3108 domain-containing protein</fullName>
    </recommendedName>
</protein>
<dbReference type="RefSeq" id="WP_077931468.1">
    <property type="nucleotide sequence ID" value="NZ_CP014687.1"/>
</dbReference>
<dbReference type="Pfam" id="PF11306">
    <property type="entry name" value="DUF3108"/>
    <property type="match status" value="1"/>
</dbReference>
<dbReference type="KEGG" id="aper:A0U91_13845"/>
<evidence type="ECO:0000313" key="1">
    <source>
        <dbReference type="EMBL" id="AQT05733.1"/>
    </source>
</evidence>
<dbReference type="AlphaFoldDB" id="A0A1U9LGZ6"/>
<dbReference type="STRING" id="1076596.A0U91_13845"/>
<accession>A0A1U9LGZ6</accession>
<name>A0A1U9LGZ6_9PROT</name>
<dbReference type="Proteomes" id="UP000189055">
    <property type="component" value="Chromosome"/>
</dbReference>
<proteinExistence type="predicted"/>
<dbReference type="EMBL" id="CP014687">
    <property type="protein sequence ID" value="AQT05733.1"/>
    <property type="molecule type" value="Genomic_DNA"/>
</dbReference>
<sequence length="293" mass="32156">MQHSRLLSGGTALLRSLVPGLCAGFLLAGGAGPAARAEGVLPQTQVQYRVYAHGFKVMDIQASYRLSETQYGVAAHIKTGGFFGLFMKTNLQTSAQGHFNGQAVEPSAYDSVGWSRGRNRHVSLTYRDQLPEVTTLDPAETDRESVPDADKKGAIDTLAVLMDLLHQVRTTQSCDGKAKVFDGMRLSTLSMHSGGLQRIPSGGPLEWGMMRCGVILWRSRQKASSSIARTASSGTLSRAAPGLKRWETRVLWLSGWKLITRKWAASPSFWMVRLSRRLKRKKAWGAHAERTLS</sequence>
<evidence type="ECO:0000313" key="2">
    <source>
        <dbReference type="Proteomes" id="UP000189055"/>
    </source>
</evidence>
<gene>
    <name evidence="1" type="ORF">A0U91_13845</name>
</gene>